<dbReference type="EMBL" id="WBPP01000020">
    <property type="protein sequence ID" value="KAB2394909.1"/>
    <property type="molecule type" value="Genomic_DNA"/>
</dbReference>
<dbReference type="AlphaFoldDB" id="A0A9W7QFM0"/>
<protein>
    <submittedName>
        <fullName evidence="1">Uncharacterized protein</fullName>
    </submittedName>
</protein>
<evidence type="ECO:0000313" key="1">
    <source>
        <dbReference type="EMBL" id="KAB2394909.1"/>
    </source>
</evidence>
<sequence length="64" mass="7093">MIEKPMLIGNHHDSSARDVIEECAGCNEEIYFGESCLDFGGDYPHAECITQYVKSHSTEKVAGE</sequence>
<organism evidence="1 2">
    <name type="scientific">Bacillus cereus</name>
    <dbReference type="NCBI Taxonomy" id="1396"/>
    <lineage>
        <taxon>Bacteria</taxon>
        <taxon>Bacillati</taxon>
        <taxon>Bacillota</taxon>
        <taxon>Bacilli</taxon>
        <taxon>Bacillales</taxon>
        <taxon>Bacillaceae</taxon>
        <taxon>Bacillus</taxon>
        <taxon>Bacillus cereus group</taxon>
    </lineage>
</organism>
<dbReference type="RefSeq" id="WP_074541207.1">
    <property type="nucleotide sequence ID" value="NZ_WBPL01000039.1"/>
</dbReference>
<accession>A0A9W7QFM0</accession>
<comment type="caution">
    <text evidence="1">The sequence shown here is derived from an EMBL/GenBank/DDBJ whole genome shotgun (WGS) entry which is preliminary data.</text>
</comment>
<gene>
    <name evidence="1" type="ORF">F8172_15785</name>
</gene>
<dbReference type="Proteomes" id="UP000475765">
    <property type="component" value="Unassembled WGS sequence"/>
</dbReference>
<reference evidence="1 2" key="1">
    <citation type="submission" date="2019-10" db="EMBL/GenBank/DDBJ databases">
        <title>Bacillus from the desert of Cuatro Cinegas, Coahuila.</title>
        <authorList>
            <person name="Olmedo-Alvarez G."/>
            <person name="Saldana S."/>
            <person name="Barcelo D."/>
        </authorList>
    </citation>
    <scope>NUCLEOTIDE SEQUENCE [LARGE SCALE GENOMIC DNA]</scope>
    <source>
        <strain evidence="1 2">CH417_13T</strain>
    </source>
</reference>
<proteinExistence type="predicted"/>
<name>A0A9W7QFM0_BACCE</name>
<evidence type="ECO:0000313" key="2">
    <source>
        <dbReference type="Proteomes" id="UP000475765"/>
    </source>
</evidence>